<organism evidence="1 2">
    <name type="scientific">Acidisarcina polymorpha</name>
    <dbReference type="NCBI Taxonomy" id="2211140"/>
    <lineage>
        <taxon>Bacteria</taxon>
        <taxon>Pseudomonadati</taxon>
        <taxon>Acidobacteriota</taxon>
        <taxon>Terriglobia</taxon>
        <taxon>Terriglobales</taxon>
        <taxon>Acidobacteriaceae</taxon>
        <taxon>Acidisarcina</taxon>
    </lineage>
</organism>
<proteinExistence type="predicted"/>
<sequence>MASFAIPGQTEEFATRVTAHCRIAKDLQCPQINIKSGNGRQPRHRCEFSQIV</sequence>
<dbReference type="KEGG" id="abas:ACPOL_2935"/>
<dbReference type="Proteomes" id="UP000253606">
    <property type="component" value="Chromosome"/>
</dbReference>
<protein>
    <submittedName>
        <fullName evidence="1">Uncharacterized protein</fullName>
    </submittedName>
</protein>
<evidence type="ECO:0000313" key="1">
    <source>
        <dbReference type="EMBL" id="AXC12237.1"/>
    </source>
</evidence>
<gene>
    <name evidence="1" type="ORF">ACPOL_2935</name>
</gene>
<reference evidence="1 2" key="1">
    <citation type="journal article" date="2018" name="Front. Microbiol.">
        <title>Hydrolytic Capabilities as a Key to Environmental Success: Chitinolytic and Cellulolytic Acidobacteria From Acidic Sub-arctic Soils and Boreal Peatlands.</title>
        <authorList>
            <person name="Belova S.E."/>
            <person name="Ravin N.V."/>
            <person name="Pankratov T.A."/>
            <person name="Rakitin A.L."/>
            <person name="Ivanova A.A."/>
            <person name="Beletsky A.V."/>
            <person name="Mardanov A.V."/>
            <person name="Sinninghe Damste J.S."/>
            <person name="Dedysh S.N."/>
        </authorList>
    </citation>
    <scope>NUCLEOTIDE SEQUENCE [LARGE SCALE GENOMIC DNA]</scope>
    <source>
        <strain evidence="1 2">SBC82</strain>
    </source>
</reference>
<accession>A0A2Z5G0K2</accession>
<keyword evidence="2" id="KW-1185">Reference proteome</keyword>
<dbReference type="AlphaFoldDB" id="A0A2Z5G0K2"/>
<dbReference type="EMBL" id="CP030840">
    <property type="protein sequence ID" value="AXC12237.1"/>
    <property type="molecule type" value="Genomic_DNA"/>
</dbReference>
<evidence type="ECO:0000313" key="2">
    <source>
        <dbReference type="Proteomes" id="UP000253606"/>
    </source>
</evidence>
<name>A0A2Z5G0K2_9BACT</name>